<organism evidence="2 3">
    <name type="scientific">Paenalcaligenes hermetiae</name>
    <dbReference type="NCBI Taxonomy" id="1157987"/>
    <lineage>
        <taxon>Bacteria</taxon>
        <taxon>Pseudomonadati</taxon>
        <taxon>Pseudomonadota</taxon>
        <taxon>Betaproteobacteria</taxon>
        <taxon>Burkholderiales</taxon>
        <taxon>Alcaligenaceae</taxon>
        <taxon>Paenalcaligenes</taxon>
    </lineage>
</organism>
<dbReference type="Proteomes" id="UP001500227">
    <property type="component" value="Unassembled WGS sequence"/>
</dbReference>
<dbReference type="Pfam" id="PF13417">
    <property type="entry name" value="GST_N_3"/>
    <property type="match status" value="1"/>
</dbReference>
<dbReference type="PROSITE" id="PS50404">
    <property type="entry name" value="GST_NTER"/>
    <property type="match status" value="1"/>
</dbReference>
<reference evidence="3" key="1">
    <citation type="journal article" date="2019" name="Int. J. Syst. Evol. Microbiol.">
        <title>The Global Catalogue of Microorganisms (GCM) 10K type strain sequencing project: providing services to taxonomists for standard genome sequencing and annotation.</title>
        <authorList>
            <consortium name="The Broad Institute Genomics Platform"/>
            <consortium name="The Broad Institute Genome Sequencing Center for Infectious Disease"/>
            <person name="Wu L."/>
            <person name="Ma J."/>
        </authorList>
    </citation>
    <scope>NUCLEOTIDE SEQUENCE [LARGE SCALE GENOMIC DNA]</scope>
    <source>
        <strain evidence="3">JCM 18423</strain>
    </source>
</reference>
<sequence>MLSVDNSLIIEHFMILKVVRNGLGSLIAGVDTLTRPPKKQRDPQVQAQVDAAAATMALYQFHACPFCIKVRRAMHKLNVPVPLKDAQKDPVIEQELIQKGGKRQVPCLRIQESDGSERWLYESNAIIQYLETRFGDQ</sequence>
<proteinExistence type="predicted"/>
<accession>A0ABP9M0S7</accession>
<dbReference type="Gene3D" id="3.40.30.10">
    <property type="entry name" value="Glutaredoxin"/>
    <property type="match status" value="1"/>
</dbReference>
<evidence type="ECO:0000259" key="1">
    <source>
        <dbReference type="PROSITE" id="PS50404"/>
    </source>
</evidence>
<gene>
    <name evidence="2" type="ORF">GCM10023337_07310</name>
</gene>
<dbReference type="EMBL" id="BAABKD010000006">
    <property type="protein sequence ID" value="GAA5087153.1"/>
    <property type="molecule type" value="Genomic_DNA"/>
</dbReference>
<dbReference type="PROSITE" id="PS51354">
    <property type="entry name" value="GLUTAREDOXIN_2"/>
    <property type="match status" value="1"/>
</dbReference>
<comment type="caution">
    <text evidence="2">The sequence shown here is derived from an EMBL/GenBank/DDBJ whole genome shotgun (WGS) entry which is preliminary data.</text>
</comment>
<keyword evidence="3" id="KW-1185">Reference proteome</keyword>
<feature type="domain" description="GST N-terminal" evidence="1">
    <location>
        <begin position="54"/>
        <end position="137"/>
    </location>
</feature>
<evidence type="ECO:0000313" key="3">
    <source>
        <dbReference type="Proteomes" id="UP001500227"/>
    </source>
</evidence>
<name>A0ABP9M0S7_9BURK</name>
<dbReference type="SUPFAM" id="SSF52833">
    <property type="entry name" value="Thioredoxin-like"/>
    <property type="match status" value="1"/>
</dbReference>
<dbReference type="CDD" id="cd00570">
    <property type="entry name" value="GST_N_family"/>
    <property type="match status" value="1"/>
</dbReference>
<dbReference type="InterPro" id="IPR004045">
    <property type="entry name" value="Glutathione_S-Trfase_N"/>
</dbReference>
<dbReference type="InterPro" id="IPR036249">
    <property type="entry name" value="Thioredoxin-like_sf"/>
</dbReference>
<evidence type="ECO:0000313" key="2">
    <source>
        <dbReference type="EMBL" id="GAA5087153.1"/>
    </source>
</evidence>
<dbReference type="RefSeq" id="WP_260648940.1">
    <property type="nucleotide sequence ID" value="NZ_BAABKD010000006.1"/>
</dbReference>
<protein>
    <submittedName>
        <fullName evidence="2">Glutathione S-transferase N-terminal domain-containing protein</fullName>
    </submittedName>
</protein>